<dbReference type="PANTHER" id="PTHR22576:SF40">
    <property type="entry name" value="MUCOSA-ASSOCIATED LYMPHOID TISSUE LYMPHOMA TRANSLOCATION PROTEIN 1"/>
    <property type="match status" value="1"/>
</dbReference>
<dbReference type="Ensembl" id="ENSOSIT00000017405.1">
    <property type="protein sequence ID" value="ENSOSIP00000016460.1"/>
    <property type="gene ID" value="ENSOSIG00000009050.1"/>
</dbReference>
<dbReference type="InterPro" id="IPR052039">
    <property type="entry name" value="Caspase-related_regulators"/>
</dbReference>
<dbReference type="Pfam" id="PF18703">
    <property type="entry name" value="MALT1_Ig"/>
    <property type="match status" value="1"/>
</dbReference>
<dbReference type="Gene3D" id="3.40.50.1460">
    <property type="match status" value="1"/>
</dbReference>
<dbReference type="Pfam" id="PF00656">
    <property type="entry name" value="Peptidase_C14"/>
    <property type="match status" value="1"/>
</dbReference>
<reference evidence="2" key="1">
    <citation type="submission" date="2025-08" db="UniProtKB">
        <authorList>
            <consortium name="Ensembl"/>
        </authorList>
    </citation>
    <scope>IDENTIFICATION</scope>
</reference>
<dbReference type="InterPro" id="IPR041077">
    <property type="entry name" value="MALT1_Ig"/>
</dbReference>
<dbReference type="InterPro" id="IPR029030">
    <property type="entry name" value="Caspase-like_dom_sf"/>
</dbReference>
<feature type="domain" description="Caspase family p20" evidence="1">
    <location>
        <begin position="1"/>
        <end position="63"/>
    </location>
</feature>
<organism evidence="2 3">
    <name type="scientific">Oryzias sinensis</name>
    <name type="common">Chinese medaka</name>
    <dbReference type="NCBI Taxonomy" id="183150"/>
    <lineage>
        <taxon>Eukaryota</taxon>
        <taxon>Metazoa</taxon>
        <taxon>Chordata</taxon>
        <taxon>Craniata</taxon>
        <taxon>Vertebrata</taxon>
        <taxon>Euteleostomi</taxon>
        <taxon>Actinopterygii</taxon>
        <taxon>Neopterygii</taxon>
        <taxon>Teleostei</taxon>
        <taxon>Neoteleostei</taxon>
        <taxon>Acanthomorphata</taxon>
        <taxon>Ovalentaria</taxon>
        <taxon>Atherinomorphae</taxon>
        <taxon>Beloniformes</taxon>
        <taxon>Adrianichthyidae</taxon>
        <taxon>Oryziinae</taxon>
        <taxon>Oryzias</taxon>
    </lineage>
</organism>
<dbReference type="PROSITE" id="PS50208">
    <property type="entry name" value="CASPASE_P20"/>
    <property type="match status" value="1"/>
</dbReference>
<protein>
    <submittedName>
        <fullName evidence="2">MALT paracaspase 1</fullName>
    </submittedName>
</protein>
<evidence type="ECO:0000313" key="2">
    <source>
        <dbReference type="Ensembl" id="ENSOSIP00000016460.1"/>
    </source>
</evidence>
<dbReference type="InterPro" id="IPR001309">
    <property type="entry name" value="Pept_C14_p20"/>
</dbReference>
<dbReference type="GO" id="GO:0004197">
    <property type="term" value="F:cysteine-type endopeptidase activity"/>
    <property type="evidence" value="ECO:0007669"/>
    <property type="project" value="InterPro"/>
</dbReference>
<dbReference type="GeneTree" id="ENSGT00390000018044"/>
<evidence type="ECO:0000259" key="1">
    <source>
        <dbReference type="PROSITE" id="PS50208"/>
    </source>
</evidence>
<accession>A0A8C8DMR4</accession>
<dbReference type="GO" id="GO:0006508">
    <property type="term" value="P:proteolysis"/>
    <property type="evidence" value="ECO:0007669"/>
    <property type="project" value="InterPro"/>
</dbReference>
<dbReference type="Proteomes" id="UP000694383">
    <property type="component" value="Unplaced"/>
</dbReference>
<proteinExistence type="predicted"/>
<reference evidence="2" key="2">
    <citation type="submission" date="2025-09" db="UniProtKB">
        <authorList>
            <consortium name="Ensembl"/>
        </authorList>
    </citation>
    <scope>IDENTIFICATION</scope>
</reference>
<dbReference type="PANTHER" id="PTHR22576">
    <property type="entry name" value="MUCOSA ASSOCIATED LYMPHOID TISSUE LYMPHOMA TRANSLOCATION PROTEIN 1/PARACASPASE"/>
    <property type="match status" value="1"/>
</dbReference>
<dbReference type="InterPro" id="IPR011600">
    <property type="entry name" value="Pept_C14_caspase"/>
</dbReference>
<name>A0A8C8DMR4_9TELE</name>
<dbReference type="InterPro" id="IPR033540">
    <property type="entry name" value="MALT1_IG-like_dom_sf"/>
</dbReference>
<dbReference type="Gene3D" id="2.60.40.3360">
    <property type="match status" value="1"/>
</dbReference>
<dbReference type="AlphaFoldDB" id="A0A8C8DMR4"/>
<dbReference type="SUPFAM" id="SSF52129">
    <property type="entry name" value="Caspase-like"/>
    <property type="match status" value="1"/>
</dbReference>
<sequence>PQLKAPMVDVYELTNLLRQLNFKVVSLLDLTESEMRNAVDEFLLLLHKGVYGLLYYAGHGYENYGNSFMVPVDAPNPYHSANCLCVQSVLKLMQEKETGLNVFLLDMCRKSVCGFCCSNVGFAVWLLSCQDAEAFELSSTSFINGVFVKFLKKRLLDDEKITVVLDRVAEDMGQFDATKGKQALEIRSSLSERRALTDPVVSGDGHDLAHVHSRQWAKAHELPESMSLSFDCGVQIKLGFAAEFSNVLVIYTHIVKKPADMTFCQAHVTDFSPDLDVDPKEMNRETPEETGIYLLSSSLPQHCLYTRLSSLQKLREELVFTVCLQGTFESMGEEPPIHWTKSVNIRKPLIARLDLHRPVRRNSCLQTCLMPHSPCHSPGPEHHAHLYHQAPDYSRLLSQPHFLDVAELPLGAVGGCGMPFGDGTSPCGLSSSPGRFSIPIEASDDINEVQTVFINSLQLQPQ</sequence>
<evidence type="ECO:0000313" key="3">
    <source>
        <dbReference type="Proteomes" id="UP000694383"/>
    </source>
</evidence>
<keyword evidence="3" id="KW-1185">Reference proteome</keyword>